<feature type="region of interest" description="Disordered" evidence="1">
    <location>
        <begin position="36"/>
        <end position="65"/>
    </location>
</feature>
<proteinExistence type="predicted"/>
<dbReference type="EMBL" id="BAAAUD010000013">
    <property type="protein sequence ID" value="GAA2929744.1"/>
    <property type="molecule type" value="Genomic_DNA"/>
</dbReference>
<keyword evidence="2" id="KW-0732">Signal</keyword>
<feature type="compositionally biased region" description="Low complexity" evidence="1">
    <location>
        <begin position="42"/>
        <end position="63"/>
    </location>
</feature>
<name>A0ABN3WZ88_9ACTN</name>
<keyword evidence="4" id="KW-1185">Reference proteome</keyword>
<evidence type="ECO:0000256" key="1">
    <source>
        <dbReference type="SAM" id="MobiDB-lite"/>
    </source>
</evidence>
<gene>
    <name evidence="3" type="ORF">GCM10010446_12910</name>
</gene>
<evidence type="ECO:0000256" key="2">
    <source>
        <dbReference type="SAM" id="SignalP"/>
    </source>
</evidence>
<dbReference type="Proteomes" id="UP001500403">
    <property type="component" value="Unassembled WGS sequence"/>
</dbReference>
<protein>
    <recommendedName>
        <fullName evidence="5">DUF4352 domain-containing protein</fullName>
    </recommendedName>
</protein>
<feature type="signal peptide" evidence="2">
    <location>
        <begin position="1"/>
        <end position="33"/>
    </location>
</feature>
<evidence type="ECO:0000313" key="3">
    <source>
        <dbReference type="EMBL" id="GAA2929744.1"/>
    </source>
</evidence>
<evidence type="ECO:0008006" key="5">
    <source>
        <dbReference type="Google" id="ProtNLM"/>
    </source>
</evidence>
<evidence type="ECO:0000313" key="4">
    <source>
        <dbReference type="Proteomes" id="UP001500403"/>
    </source>
</evidence>
<feature type="chain" id="PRO_5047355630" description="DUF4352 domain-containing protein" evidence="2">
    <location>
        <begin position="34"/>
        <end position="211"/>
    </location>
</feature>
<comment type="caution">
    <text evidence="3">The sequence shown here is derived from an EMBL/GenBank/DDBJ whole genome shotgun (WGS) entry which is preliminary data.</text>
</comment>
<organism evidence="3 4">
    <name type="scientific">Streptomyces enissocaesilis</name>
    <dbReference type="NCBI Taxonomy" id="332589"/>
    <lineage>
        <taxon>Bacteria</taxon>
        <taxon>Bacillati</taxon>
        <taxon>Actinomycetota</taxon>
        <taxon>Actinomycetes</taxon>
        <taxon>Kitasatosporales</taxon>
        <taxon>Streptomycetaceae</taxon>
        <taxon>Streptomyces</taxon>
        <taxon>Streptomyces rochei group</taxon>
    </lineage>
</organism>
<reference evidence="3 4" key="1">
    <citation type="journal article" date="2019" name="Int. J. Syst. Evol. Microbiol.">
        <title>The Global Catalogue of Microorganisms (GCM) 10K type strain sequencing project: providing services to taxonomists for standard genome sequencing and annotation.</title>
        <authorList>
            <consortium name="The Broad Institute Genomics Platform"/>
            <consortium name="The Broad Institute Genome Sequencing Center for Infectious Disease"/>
            <person name="Wu L."/>
            <person name="Ma J."/>
        </authorList>
    </citation>
    <scope>NUCLEOTIDE SEQUENCE [LARGE SCALE GENOMIC DNA]</scope>
    <source>
        <strain evidence="3 4">JCM 9088</strain>
    </source>
</reference>
<dbReference type="PROSITE" id="PS51257">
    <property type="entry name" value="PROKAR_LIPOPROTEIN"/>
    <property type="match status" value="1"/>
</dbReference>
<accession>A0ABN3WZ88</accession>
<sequence>MPLSSRNAPGGTMRTTTAALAAALLIVSLTACGSTDNADAKATSSETPTPAATTNSPEAEPTPTHQPILKLGTTWEFESTEDSGDNIAGTVTVLDYKQGVRSIVSADEDSGTDGYEWAYVELKTCSTSGSFLASVEPWTISYEDGTRVESSSTTYDDFPKPEYPVETQLTTGKCVRGKLVFAVPGDSWPQNVVYAPYGLDAPQEWAVPTEG</sequence>